<dbReference type="Pfam" id="PF05739">
    <property type="entry name" value="SNARE"/>
    <property type="match status" value="1"/>
</dbReference>
<proteinExistence type="inferred from homology"/>
<sequence length="299" mass="32683">MASNPFDEQPDYGTVTGQSTGFRTGRLLYTVVCGVIPGVSVIIDEFSRVQLKVASDAQEIKRLTGTLLRLAQQVGTSSDGEELRRHVHNAQKSAVEHIQSSQAGLKELMSSAANPEQQIAAKSLVRQVKQAGDECSNAMEALLKQLSKHQTVATRLDPTPGGFLDSGELDVEEDRARLLRSPAEQVMQQEFVVSSEAVEAESRATAMQDLQRDIVDMHGVMRDLGIMVNSQGENVENLEAHVERAHAEVTHGNQQLGSAVRYKKCSRKLCCVIWTILTIIFLIIVIVIIIVVAVIKGSN</sequence>
<dbReference type="Proteomes" id="UP001174909">
    <property type="component" value="Unassembled WGS sequence"/>
</dbReference>
<feature type="transmembrane region" description="Helical" evidence="2">
    <location>
        <begin position="272"/>
        <end position="295"/>
    </location>
</feature>
<dbReference type="AlphaFoldDB" id="A0AA35TH68"/>
<dbReference type="GO" id="GO:0048278">
    <property type="term" value="P:vesicle docking"/>
    <property type="evidence" value="ECO:0007669"/>
    <property type="project" value="TreeGrafter"/>
</dbReference>
<dbReference type="GO" id="GO:0006906">
    <property type="term" value="P:vesicle fusion"/>
    <property type="evidence" value="ECO:0007669"/>
    <property type="project" value="TreeGrafter"/>
</dbReference>
<comment type="caution">
    <text evidence="4">The sequence shown here is derived from an EMBL/GenBank/DDBJ whole genome shotgun (WGS) entry which is preliminary data.</text>
</comment>
<dbReference type="PROSITE" id="PS50192">
    <property type="entry name" value="T_SNARE"/>
    <property type="match status" value="1"/>
</dbReference>
<comment type="similarity">
    <text evidence="1">Belongs to the syntaxin family.</text>
</comment>
<evidence type="ECO:0000313" key="5">
    <source>
        <dbReference type="Proteomes" id="UP001174909"/>
    </source>
</evidence>
<dbReference type="SMART" id="SM00397">
    <property type="entry name" value="t_SNARE"/>
    <property type="match status" value="1"/>
</dbReference>
<dbReference type="InterPro" id="IPR010989">
    <property type="entry name" value="SNARE"/>
</dbReference>
<dbReference type="Gene3D" id="1.20.5.110">
    <property type="match status" value="1"/>
</dbReference>
<dbReference type="Gene3D" id="1.20.58.70">
    <property type="match status" value="1"/>
</dbReference>
<dbReference type="EMBL" id="CASHTH010003714">
    <property type="protein sequence ID" value="CAI8048225.1"/>
    <property type="molecule type" value="Genomic_DNA"/>
</dbReference>
<feature type="domain" description="T-SNARE coiled-coil homology" evidence="3">
    <location>
        <begin position="197"/>
        <end position="259"/>
    </location>
</feature>
<dbReference type="PANTHER" id="PTHR19957:SF38">
    <property type="entry name" value="LD27581P"/>
    <property type="match status" value="1"/>
</dbReference>
<dbReference type="GO" id="GO:0031201">
    <property type="term" value="C:SNARE complex"/>
    <property type="evidence" value="ECO:0007669"/>
    <property type="project" value="TreeGrafter"/>
</dbReference>
<organism evidence="4 5">
    <name type="scientific">Geodia barretti</name>
    <name type="common">Barrett's horny sponge</name>
    <dbReference type="NCBI Taxonomy" id="519541"/>
    <lineage>
        <taxon>Eukaryota</taxon>
        <taxon>Metazoa</taxon>
        <taxon>Porifera</taxon>
        <taxon>Demospongiae</taxon>
        <taxon>Heteroscleromorpha</taxon>
        <taxon>Tetractinellida</taxon>
        <taxon>Astrophorina</taxon>
        <taxon>Geodiidae</taxon>
        <taxon>Geodia</taxon>
    </lineage>
</organism>
<dbReference type="Pfam" id="PF14523">
    <property type="entry name" value="Syntaxin_2"/>
    <property type="match status" value="1"/>
</dbReference>
<name>A0AA35TH68_GEOBA</name>
<dbReference type="InterPro" id="IPR045242">
    <property type="entry name" value="Syntaxin"/>
</dbReference>
<evidence type="ECO:0000256" key="1">
    <source>
        <dbReference type="ARBA" id="ARBA00009063"/>
    </source>
</evidence>
<protein>
    <submittedName>
        <fullName evidence="4">Syntaxin-22</fullName>
    </submittedName>
</protein>
<dbReference type="SUPFAM" id="SSF47661">
    <property type="entry name" value="t-snare proteins"/>
    <property type="match status" value="1"/>
</dbReference>
<dbReference type="GO" id="GO:0006886">
    <property type="term" value="P:intracellular protein transport"/>
    <property type="evidence" value="ECO:0007669"/>
    <property type="project" value="InterPro"/>
</dbReference>
<keyword evidence="5" id="KW-1185">Reference proteome</keyword>
<dbReference type="InterPro" id="IPR000727">
    <property type="entry name" value="T_SNARE_dom"/>
</dbReference>
<dbReference type="InterPro" id="IPR006012">
    <property type="entry name" value="Syntaxin/epimorphin_CS"/>
</dbReference>
<reference evidence="4" key="1">
    <citation type="submission" date="2023-03" db="EMBL/GenBank/DDBJ databases">
        <authorList>
            <person name="Steffen K."/>
            <person name="Cardenas P."/>
        </authorList>
    </citation>
    <scope>NUCLEOTIDE SEQUENCE</scope>
</reference>
<dbReference type="GO" id="GO:0005484">
    <property type="term" value="F:SNAP receptor activity"/>
    <property type="evidence" value="ECO:0007669"/>
    <property type="project" value="InterPro"/>
</dbReference>
<gene>
    <name evidence="4" type="ORF">GBAR_LOCUS26623</name>
</gene>
<keyword evidence="2" id="KW-0472">Membrane</keyword>
<dbReference type="PANTHER" id="PTHR19957">
    <property type="entry name" value="SYNTAXIN"/>
    <property type="match status" value="1"/>
</dbReference>
<keyword evidence="2" id="KW-0812">Transmembrane</keyword>
<dbReference type="GO" id="GO:0000149">
    <property type="term" value="F:SNARE binding"/>
    <property type="evidence" value="ECO:0007669"/>
    <property type="project" value="TreeGrafter"/>
</dbReference>
<evidence type="ECO:0000259" key="3">
    <source>
        <dbReference type="PROSITE" id="PS50192"/>
    </source>
</evidence>
<dbReference type="GO" id="GO:0012505">
    <property type="term" value="C:endomembrane system"/>
    <property type="evidence" value="ECO:0007669"/>
    <property type="project" value="TreeGrafter"/>
</dbReference>
<accession>A0AA35TH68</accession>
<evidence type="ECO:0000256" key="2">
    <source>
        <dbReference type="SAM" id="Phobius"/>
    </source>
</evidence>
<dbReference type="PROSITE" id="PS00914">
    <property type="entry name" value="SYNTAXIN"/>
    <property type="match status" value="1"/>
</dbReference>
<evidence type="ECO:0000313" key="4">
    <source>
        <dbReference type="EMBL" id="CAI8048225.1"/>
    </source>
</evidence>
<keyword evidence="2" id="KW-1133">Transmembrane helix</keyword>
<dbReference type="InterPro" id="IPR006011">
    <property type="entry name" value="Syntaxin_N"/>
</dbReference>